<dbReference type="Proteomes" id="UP000244755">
    <property type="component" value="Plasmid unnamed3"/>
</dbReference>
<geneLocation type="plasmid" evidence="2 3">
    <name>unnamed3</name>
</geneLocation>
<evidence type="ECO:0000313" key="2">
    <source>
        <dbReference type="EMBL" id="AWB26201.1"/>
    </source>
</evidence>
<keyword evidence="2" id="KW-0614">Plasmid</keyword>
<feature type="region of interest" description="Disordered" evidence="1">
    <location>
        <begin position="1"/>
        <end position="26"/>
    </location>
</feature>
<keyword evidence="3" id="KW-1185">Reference proteome</keyword>
<dbReference type="EMBL" id="CP028847">
    <property type="protein sequence ID" value="AWB26201.1"/>
    <property type="molecule type" value="Genomic_DNA"/>
</dbReference>
<reference evidence="2 3" key="1">
    <citation type="submission" date="2018-04" db="EMBL/GenBank/DDBJ databases">
        <title>Methylobacterium sp. PR1016A genome.</title>
        <authorList>
            <person name="Park W."/>
        </authorList>
    </citation>
    <scope>NUCLEOTIDE SEQUENCE [LARGE SCALE GENOMIC DNA]</scope>
    <source>
        <strain evidence="2 3">PR1016A</strain>
        <plasmid evidence="2 3">unnamed3</plasmid>
    </source>
</reference>
<dbReference type="AlphaFoldDB" id="A0A2R4WXF2"/>
<dbReference type="RefSeq" id="WP_099957731.1">
    <property type="nucleotide sequence ID" value="NZ_CP028847.1"/>
</dbReference>
<dbReference type="KEGG" id="mee:DA075_35625"/>
<evidence type="ECO:0000256" key="1">
    <source>
        <dbReference type="SAM" id="MobiDB-lite"/>
    </source>
</evidence>
<evidence type="ECO:0000313" key="3">
    <source>
        <dbReference type="Proteomes" id="UP000244755"/>
    </source>
</evidence>
<proteinExistence type="predicted"/>
<organism evidence="2 3">
    <name type="scientific">Methylobacterium currus</name>
    <dbReference type="NCBI Taxonomy" id="2051553"/>
    <lineage>
        <taxon>Bacteria</taxon>
        <taxon>Pseudomonadati</taxon>
        <taxon>Pseudomonadota</taxon>
        <taxon>Alphaproteobacteria</taxon>
        <taxon>Hyphomicrobiales</taxon>
        <taxon>Methylobacteriaceae</taxon>
        <taxon>Methylobacterium</taxon>
    </lineage>
</organism>
<protein>
    <submittedName>
        <fullName evidence="2">Uncharacterized protein</fullName>
    </submittedName>
</protein>
<name>A0A2R4WXF2_9HYPH</name>
<accession>A0A2R4WXF2</accession>
<dbReference type="OrthoDB" id="9997747at2"/>
<sequence>MSDTLKSLFATPAPAPRDRQEAAAQVEADARLVPDDDPAGALVVAIDAGLRSLIAAEAPEPVTSAALRPHGVAVHQLVGSIRGMRAVLHKAAGLDPDRAEARRDMLDKAWHGIGDERGVWTA</sequence>
<gene>
    <name evidence="2" type="ORF">DA075_35625</name>
</gene>